<comment type="function">
    <text evidence="7 8">Cell wall formation. Catalyzes the addition of glutamate to the nucleotide precursor UDP-N-acetylmuramoyl-L-alanine (UMA).</text>
</comment>
<dbReference type="SUPFAM" id="SSF51984">
    <property type="entry name" value="MurCD N-terminal domain"/>
    <property type="match status" value="1"/>
</dbReference>
<dbReference type="EC" id="6.3.2.9" evidence="7 8"/>
<dbReference type="InterPro" id="IPR004101">
    <property type="entry name" value="Mur_ligase_C"/>
</dbReference>
<evidence type="ECO:0000259" key="9">
    <source>
        <dbReference type="Pfam" id="PF02875"/>
    </source>
</evidence>
<dbReference type="NCBIfam" id="TIGR01087">
    <property type="entry name" value="murD"/>
    <property type="match status" value="1"/>
</dbReference>
<dbReference type="Gene3D" id="3.90.190.20">
    <property type="entry name" value="Mur ligase, C-terminal domain"/>
    <property type="match status" value="1"/>
</dbReference>
<reference evidence="11 12" key="1">
    <citation type="submission" date="2018-02" db="EMBL/GenBank/DDBJ databases">
        <title>Genome sequencing of Solimonas sp. HR-BB.</title>
        <authorList>
            <person name="Lee Y."/>
            <person name="Jeon C.O."/>
        </authorList>
    </citation>
    <scope>NUCLEOTIDE SEQUENCE [LARGE SCALE GENOMIC DNA]</scope>
    <source>
        <strain evidence="11 12">HR-BB</strain>
    </source>
</reference>
<proteinExistence type="inferred from homology"/>
<keyword evidence="7 8" id="KW-0132">Cell division</keyword>
<keyword evidence="12" id="KW-1185">Reference proteome</keyword>
<evidence type="ECO:0000259" key="10">
    <source>
        <dbReference type="Pfam" id="PF08245"/>
    </source>
</evidence>
<comment type="catalytic activity">
    <reaction evidence="7 8">
        <text>UDP-N-acetyl-alpha-D-muramoyl-L-alanine + D-glutamate + ATP = UDP-N-acetyl-alpha-D-muramoyl-L-alanyl-D-glutamate + ADP + phosphate + H(+)</text>
        <dbReference type="Rhea" id="RHEA:16429"/>
        <dbReference type="ChEBI" id="CHEBI:15378"/>
        <dbReference type="ChEBI" id="CHEBI:29986"/>
        <dbReference type="ChEBI" id="CHEBI:30616"/>
        <dbReference type="ChEBI" id="CHEBI:43474"/>
        <dbReference type="ChEBI" id="CHEBI:83898"/>
        <dbReference type="ChEBI" id="CHEBI:83900"/>
        <dbReference type="ChEBI" id="CHEBI:456216"/>
        <dbReference type="EC" id="6.3.2.9"/>
    </reaction>
</comment>
<dbReference type="InterPro" id="IPR036565">
    <property type="entry name" value="Mur-like_cat_sf"/>
</dbReference>
<dbReference type="AlphaFoldDB" id="A0A2S5TH71"/>
<dbReference type="RefSeq" id="WP_104230076.1">
    <property type="nucleotide sequence ID" value="NZ_PSNW01000004.1"/>
</dbReference>
<sequence>MNRYAGKHMLVVGLGASGASALRYLVRQGARVTATDSRAAPAGLAELQQQFPDVAFHCGAFAAPAPLSQYAEAVLSPGVALDEPFVRELAAAGVPLAGDVELFARAAQAPVVGITGSNGKSTTTTLVGEMALAAGLRTGIGGNLGTPALDLLRDDAQLYVLELSSFQLETTRSLACVAATILNLSQDHLDRHGTMEHYGAIKARIFERCGIAVTNREDAAVMALSPEGAVSFGANPPLAGHYGLVLDDGETWLSVGDERLLKLSELKIYGLHNAANALAALALADAAGIPREASLRALRAFGGLAHRCQFVAEIDGVQYFNDSKGTNVGSTLAALNGLPEGIVWLAGGQGKGQSFTELRGALAAKGRAAILFGEDAGRIENDIYGALPVYREPDMLAALARARGLAQRGDRVLLSPACASFDQFKSYVDRGNRFRAAVEAMK</sequence>
<evidence type="ECO:0000256" key="3">
    <source>
        <dbReference type="ARBA" id="ARBA00022490"/>
    </source>
</evidence>
<evidence type="ECO:0000256" key="1">
    <source>
        <dbReference type="ARBA" id="ARBA00004496"/>
    </source>
</evidence>
<dbReference type="UniPathway" id="UPA00219"/>
<gene>
    <name evidence="7" type="primary">murD</name>
    <name evidence="11" type="ORF">C3942_09140</name>
</gene>
<dbReference type="Proteomes" id="UP000238220">
    <property type="component" value="Unassembled WGS sequence"/>
</dbReference>
<feature type="domain" description="Mur ligase central" evidence="10">
    <location>
        <begin position="114"/>
        <end position="284"/>
    </location>
</feature>
<dbReference type="GO" id="GO:0005737">
    <property type="term" value="C:cytoplasm"/>
    <property type="evidence" value="ECO:0007669"/>
    <property type="project" value="UniProtKB-SubCell"/>
</dbReference>
<dbReference type="GO" id="GO:0008360">
    <property type="term" value="P:regulation of cell shape"/>
    <property type="evidence" value="ECO:0007669"/>
    <property type="project" value="UniProtKB-KW"/>
</dbReference>
<keyword evidence="3 7" id="KW-0963">Cytoplasm</keyword>
<dbReference type="GO" id="GO:0005524">
    <property type="term" value="F:ATP binding"/>
    <property type="evidence" value="ECO:0007669"/>
    <property type="project" value="UniProtKB-UniRule"/>
</dbReference>
<dbReference type="Pfam" id="PF02875">
    <property type="entry name" value="Mur_ligase_C"/>
    <property type="match status" value="1"/>
</dbReference>
<dbReference type="Pfam" id="PF08245">
    <property type="entry name" value="Mur_ligase_M"/>
    <property type="match status" value="1"/>
</dbReference>
<dbReference type="EMBL" id="PSNW01000004">
    <property type="protein sequence ID" value="PPE74188.1"/>
    <property type="molecule type" value="Genomic_DNA"/>
</dbReference>
<dbReference type="GO" id="GO:0051301">
    <property type="term" value="P:cell division"/>
    <property type="evidence" value="ECO:0007669"/>
    <property type="project" value="UniProtKB-KW"/>
</dbReference>
<dbReference type="OrthoDB" id="9809796at2"/>
<comment type="subcellular location">
    <subcellularLocation>
        <location evidence="1 7 8">Cytoplasm</location>
    </subcellularLocation>
</comment>
<name>A0A2S5TH71_9GAMM</name>
<feature type="binding site" evidence="7">
    <location>
        <begin position="116"/>
        <end position="122"/>
    </location>
    <ligand>
        <name>ATP</name>
        <dbReference type="ChEBI" id="CHEBI:30616"/>
    </ligand>
</feature>
<keyword evidence="7 8" id="KW-0961">Cell wall biogenesis/degradation</keyword>
<evidence type="ECO:0000256" key="6">
    <source>
        <dbReference type="ARBA" id="ARBA00022840"/>
    </source>
</evidence>
<evidence type="ECO:0000256" key="2">
    <source>
        <dbReference type="ARBA" id="ARBA00004752"/>
    </source>
</evidence>
<dbReference type="InterPro" id="IPR013221">
    <property type="entry name" value="Mur_ligase_cen"/>
</dbReference>
<dbReference type="HAMAP" id="MF_00639">
    <property type="entry name" value="MurD"/>
    <property type="match status" value="1"/>
</dbReference>
<dbReference type="SUPFAM" id="SSF53244">
    <property type="entry name" value="MurD-like peptide ligases, peptide-binding domain"/>
    <property type="match status" value="1"/>
</dbReference>
<comment type="similarity">
    <text evidence="7">Belongs to the MurCDEF family.</text>
</comment>
<evidence type="ECO:0000256" key="8">
    <source>
        <dbReference type="RuleBase" id="RU003664"/>
    </source>
</evidence>
<protein>
    <recommendedName>
        <fullName evidence="7 8">UDP-N-acetylmuramoylalanine--D-glutamate ligase</fullName>
        <ecNumber evidence="7 8">6.3.2.9</ecNumber>
    </recommendedName>
    <alternativeName>
        <fullName evidence="7">D-glutamic acid-adding enzyme</fullName>
    </alternativeName>
    <alternativeName>
        <fullName evidence="7">UDP-N-acetylmuramoyl-L-alanyl-D-glutamate synthetase</fullName>
    </alternativeName>
</protein>
<comment type="caution">
    <text evidence="11">The sequence shown here is derived from an EMBL/GenBank/DDBJ whole genome shotgun (WGS) entry which is preliminary data.</text>
</comment>
<keyword evidence="5 7" id="KW-0547">Nucleotide-binding</keyword>
<evidence type="ECO:0000313" key="12">
    <source>
        <dbReference type="Proteomes" id="UP000238220"/>
    </source>
</evidence>
<dbReference type="Pfam" id="PF21799">
    <property type="entry name" value="MurD-like_N"/>
    <property type="match status" value="1"/>
</dbReference>
<dbReference type="Gene3D" id="3.40.1190.10">
    <property type="entry name" value="Mur-like, catalytic domain"/>
    <property type="match status" value="1"/>
</dbReference>
<keyword evidence="4 7" id="KW-0436">Ligase</keyword>
<dbReference type="GO" id="GO:0009252">
    <property type="term" value="P:peptidoglycan biosynthetic process"/>
    <property type="evidence" value="ECO:0007669"/>
    <property type="project" value="UniProtKB-UniRule"/>
</dbReference>
<accession>A0A2S5TH71</accession>
<dbReference type="Gene3D" id="3.40.50.720">
    <property type="entry name" value="NAD(P)-binding Rossmann-like Domain"/>
    <property type="match status" value="1"/>
</dbReference>
<organism evidence="11 12">
    <name type="scientific">Solimonas fluminis</name>
    <dbReference type="NCBI Taxonomy" id="2086571"/>
    <lineage>
        <taxon>Bacteria</taxon>
        <taxon>Pseudomonadati</taxon>
        <taxon>Pseudomonadota</taxon>
        <taxon>Gammaproteobacteria</taxon>
        <taxon>Nevskiales</taxon>
        <taxon>Nevskiaceae</taxon>
        <taxon>Solimonas</taxon>
    </lineage>
</organism>
<dbReference type="GO" id="GO:0008764">
    <property type="term" value="F:UDP-N-acetylmuramoylalanine-D-glutamate ligase activity"/>
    <property type="evidence" value="ECO:0007669"/>
    <property type="project" value="UniProtKB-UniRule"/>
</dbReference>
<feature type="domain" description="Mur ligase C-terminal" evidence="9">
    <location>
        <begin position="306"/>
        <end position="418"/>
    </location>
</feature>
<evidence type="ECO:0000256" key="4">
    <source>
        <dbReference type="ARBA" id="ARBA00022598"/>
    </source>
</evidence>
<keyword evidence="7 8" id="KW-0573">Peptidoglycan synthesis</keyword>
<evidence type="ECO:0000256" key="7">
    <source>
        <dbReference type="HAMAP-Rule" id="MF_00639"/>
    </source>
</evidence>
<keyword evidence="7 8" id="KW-0131">Cell cycle</keyword>
<keyword evidence="7 8" id="KW-0133">Cell shape</keyword>
<dbReference type="PANTHER" id="PTHR43692:SF1">
    <property type="entry name" value="UDP-N-ACETYLMURAMOYLALANINE--D-GLUTAMATE LIGASE"/>
    <property type="match status" value="1"/>
</dbReference>
<dbReference type="InterPro" id="IPR036615">
    <property type="entry name" value="Mur_ligase_C_dom_sf"/>
</dbReference>
<evidence type="ECO:0000313" key="11">
    <source>
        <dbReference type="EMBL" id="PPE74188.1"/>
    </source>
</evidence>
<keyword evidence="6 7" id="KW-0067">ATP-binding</keyword>
<dbReference type="InterPro" id="IPR005762">
    <property type="entry name" value="MurD"/>
</dbReference>
<evidence type="ECO:0000256" key="5">
    <source>
        <dbReference type="ARBA" id="ARBA00022741"/>
    </source>
</evidence>
<comment type="pathway">
    <text evidence="2 7 8">Cell wall biogenesis; peptidoglycan biosynthesis.</text>
</comment>
<dbReference type="PANTHER" id="PTHR43692">
    <property type="entry name" value="UDP-N-ACETYLMURAMOYLALANINE--D-GLUTAMATE LIGASE"/>
    <property type="match status" value="1"/>
</dbReference>
<dbReference type="SUPFAM" id="SSF53623">
    <property type="entry name" value="MurD-like peptide ligases, catalytic domain"/>
    <property type="match status" value="1"/>
</dbReference>
<dbReference type="GO" id="GO:0071555">
    <property type="term" value="P:cell wall organization"/>
    <property type="evidence" value="ECO:0007669"/>
    <property type="project" value="UniProtKB-KW"/>
</dbReference>